<comment type="caution">
    <text evidence="5">The sequence shown here is derived from an EMBL/GenBank/DDBJ whole genome shotgun (WGS) entry which is preliminary data.</text>
</comment>
<dbReference type="SMART" id="SM00345">
    <property type="entry name" value="HTH_GNTR"/>
    <property type="match status" value="1"/>
</dbReference>
<keyword evidence="3" id="KW-0804">Transcription</keyword>
<evidence type="ECO:0000256" key="3">
    <source>
        <dbReference type="ARBA" id="ARBA00023163"/>
    </source>
</evidence>
<dbReference type="InterPro" id="IPR036388">
    <property type="entry name" value="WH-like_DNA-bd_sf"/>
</dbReference>
<dbReference type="InterPro" id="IPR036390">
    <property type="entry name" value="WH_DNA-bd_sf"/>
</dbReference>
<dbReference type="PRINTS" id="PR00035">
    <property type="entry name" value="HTHGNTR"/>
</dbReference>
<organism evidence="5 6">
    <name type="scientific">Brevibacterium rongguiense</name>
    <dbReference type="NCBI Taxonomy" id="2695267"/>
    <lineage>
        <taxon>Bacteria</taxon>
        <taxon>Bacillati</taxon>
        <taxon>Actinomycetota</taxon>
        <taxon>Actinomycetes</taxon>
        <taxon>Micrococcales</taxon>
        <taxon>Brevibacteriaceae</taxon>
        <taxon>Brevibacterium</taxon>
    </lineage>
</organism>
<evidence type="ECO:0000259" key="4">
    <source>
        <dbReference type="PROSITE" id="PS50949"/>
    </source>
</evidence>
<dbReference type="EMBL" id="WWEQ01000006">
    <property type="protein sequence ID" value="MYM18846.1"/>
    <property type="molecule type" value="Genomic_DNA"/>
</dbReference>
<evidence type="ECO:0000313" key="5">
    <source>
        <dbReference type="EMBL" id="MYM18846.1"/>
    </source>
</evidence>
<accession>A0A6N9H4Z1</accession>
<dbReference type="Gene3D" id="1.10.10.10">
    <property type="entry name" value="Winged helix-like DNA-binding domain superfamily/Winged helix DNA-binding domain"/>
    <property type="match status" value="1"/>
</dbReference>
<protein>
    <submittedName>
        <fullName evidence="5">GntR family transcriptional regulator</fullName>
    </submittedName>
</protein>
<dbReference type="GO" id="GO:0003677">
    <property type="term" value="F:DNA binding"/>
    <property type="evidence" value="ECO:0007669"/>
    <property type="project" value="UniProtKB-KW"/>
</dbReference>
<proteinExistence type="predicted"/>
<keyword evidence="6" id="KW-1185">Reference proteome</keyword>
<dbReference type="Pfam" id="PF00392">
    <property type="entry name" value="GntR"/>
    <property type="match status" value="1"/>
</dbReference>
<dbReference type="GO" id="GO:0003700">
    <property type="term" value="F:DNA-binding transcription factor activity"/>
    <property type="evidence" value="ECO:0007669"/>
    <property type="project" value="InterPro"/>
</dbReference>
<keyword evidence="2" id="KW-0238">DNA-binding</keyword>
<evidence type="ECO:0000256" key="2">
    <source>
        <dbReference type="ARBA" id="ARBA00023125"/>
    </source>
</evidence>
<dbReference type="Proteomes" id="UP000469215">
    <property type="component" value="Unassembled WGS sequence"/>
</dbReference>
<gene>
    <name evidence="5" type="ORF">GSY69_02325</name>
</gene>
<reference evidence="5 6" key="1">
    <citation type="submission" date="2020-01" db="EMBL/GenBank/DDBJ databases">
        <authorList>
            <person name="Deng T."/>
        </authorList>
    </citation>
    <scope>NUCLEOTIDE SEQUENCE [LARGE SCALE GENOMIC DNA]</scope>
    <source>
        <strain evidence="5 6">5221</strain>
    </source>
</reference>
<evidence type="ECO:0000313" key="6">
    <source>
        <dbReference type="Proteomes" id="UP000469215"/>
    </source>
</evidence>
<evidence type="ECO:0000256" key="1">
    <source>
        <dbReference type="ARBA" id="ARBA00023015"/>
    </source>
</evidence>
<dbReference type="PANTHER" id="PTHR44846">
    <property type="entry name" value="MANNOSYL-D-GLYCERATE TRANSPORT/METABOLISM SYSTEM REPRESSOR MNGR-RELATED"/>
    <property type="match status" value="1"/>
</dbReference>
<feature type="domain" description="HTH gntR-type" evidence="4">
    <location>
        <begin position="17"/>
        <end position="87"/>
    </location>
</feature>
<dbReference type="PROSITE" id="PS50949">
    <property type="entry name" value="HTH_GNTR"/>
    <property type="match status" value="1"/>
</dbReference>
<sequence length="244" mass="26485">MPESAPGSAVFAPIGSSALVDQVRGRLQDAIALGILAPGERLPSEAALASRFQVSMVTVREALQQLRVTGFVMTRRGRGGGSFVDIDVGRAEELMRQRVRGLSRAELVDYGTYFLAIAEAVLRRIAGQGVAGEAETMVGRFASAMSVHSGGEARVAQGSLDLRLAGLSQSVRLVREQIAIQNEFAPLLWMCMNEHEARVNLGRLHREMLIRLADEDVEGAIAQRRTAVGTAVRWLLDVRNHEEA</sequence>
<keyword evidence="1" id="KW-0805">Transcription regulation</keyword>
<dbReference type="AlphaFoldDB" id="A0A6N9H4Z1"/>
<dbReference type="RefSeq" id="WP_160952288.1">
    <property type="nucleotide sequence ID" value="NZ_WWEQ01000006.1"/>
</dbReference>
<name>A0A6N9H4Z1_9MICO</name>
<dbReference type="InterPro" id="IPR000524">
    <property type="entry name" value="Tscrpt_reg_HTH_GntR"/>
</dbReference>
<dbReference type="SUPFAM" id="SSF46785">
    <property type="entry name" value="Winged helix' DNA-binding domain"/>
    <property type="match status" value="1"/>
</dbReference>
<dbReference type="InterPro" id="IPR050679">
    <property type="entry name" value="Bact_HTH_transcr_reg"/>
</dbReference>
<dbReference type="CDD" id="cd07377">
    <property type="entry name" value="WHTH_GntR"/>
    <property type="match status" value="1"/>
</dbReference>